<dbReference type="PROSITE" id="PS50011">
    <property type="entry name" value="PROTEIN_KINASE_DOM"/>
    <property type="match status" value="1"/>
</dbReference>
<evidence type="ECO:0000256" key="6">
    <source>
        <dbReference type="ARBA" id="ARBA00022777"/>
    </source>
</evidence>
<evidence type="ECO:0000259" key="13">
    <source>
        <dbReference type="PROSITE" id="PS50011"/>
    </source>
</evidence>
<dbReference type="SUPFAM" id="SSF56112">
    <property type="entry name" value="Protein kinase-like (PK-like)"/>
    <property type="match status" value="1"/>
</dbReference>
<feature type="domain" description="PASTA" evidence="14">
    <location>
        <begin position="362"/>
        <end position="439"/>
    </location>
</feature>
<dbReference type="FunFam" id="1.10.510.10:FF:000021">
    <property type="entry name" value="Serine/threonine protein kinase"/>
    <property type="match status" value="1"/>
</dbReference>
<evidence type="ECO:0000256" key="3">
    <source>
        <dbReference type="ARBA" id="ARBA00022679"/>
    </source>
</evidence>
<dbReference type="CDD" id="cd06577">
    <property type="entry name" value="PASTA_pknB"/>
    <property type="match status" value="3"/>
</dbReference>
<sequence length="667" mass="71340">MTTPRLLSNRYELGETLGYGGMSEVHRGRDVRLGRDVAVKILRADLARDATFQERFRREAQNAAALNHPAIVAVYDTGETRTEYGPLPYIVMEYVDGRTLRDIVKTEGPLSGQRAMEVMADVSAALDFSHRHGIIHRDVKPANVMITKTGAVKVMDFGIARALADGQAAMTQTAAVIGTAQYLSPEQARGEGVDARSDVYASGCVLFELLTGEPPFTGDSPVAVAYQHVREDPKPPSALNPRVVPQLDAIVLKAMSKGPANRYQSAAEMRADLVRVLSGQRPSAPMVMTDEDRTSMMAAGRGTDTRGRHRPVPPDEYDDEPYADEGGRKRKGWLIAGAVVAIAAIGLLIWLFTRDSGSQNAGPEQLTVPEVLGLDENVARNNLLDAGFRPNAVPLECGIPSVDGQPTCSPDLIGRVVSTDPPGKAKAAKGAAITMRVGRAPGTTSVPDLSGKTREEAAAELARLGLVLGTPDLKPTDTEDPNLVTKVHTQKPETGTSITKGGKVQIGLGKLIEKVAVLDVINQLQDQATRNLQQQGLKVSARQVDSDKPLGTVVKQTPAAGERVLKNSTVVIEVSKGPQANEITVPDLEGKTVSEAEAILRGMGWTGTSSTQDVMTADRDKDGRIAQHIPDADAKIAKNGTIQLLVYRFPGGGSTTTRPTLPWPPNQ</sequence>
<accession>A0A4Q7KLM2</accession>
<dbReference type="GO" id="GO:0045717">
    <property type="term" value="P:negative regulation of fatty acid biosynthetic process"/>
    <property type="evidence" value="ECO:0007669"/>
    <property type="project" value="UniProtKB-ARBA"/>
</dbReference>
<protein>
    <recommendedName>
        <fullName evidence="1">non-specific serine/threonine protein kinase</fullName>
        <ecNumber evidence="1">2.7.11.1</ecNumber>
    </recommendedName>
</protein>
<dbReference type="PROSITE" id="PS00107">
    <property type="entry name" value="PROTEIN_KINASE_ATP"/>
    <property type="match status" value="1"/>
</dbReference>
<name>A0A4Q7KLM2_9PSEU</name>
<evidence type="ECO:0000256" key="12">
    <source>
        <dbReference type="SAM" id="Phobius"/>
    </source>
</evidence>
<comment type="caution">
    <text evidence="15">The sequence shown here is derived from an EMBL/GenBank/DDBJ whole genome shotgun (WGS) entry which is preliminary data.</text>
</comment>
<dbReference type="EC" id="2.7.11.1" evidence="1"/>
<evidence type="ECO:0000313" key="16">
    <source>
        <dbReference type="Proteomes" id="UP000294257"/>
    </source>
</evidence>
<evidence type="ECO:0000256" key="11">
    <source>
        <dbReference type="SAM" id="MobiDB-lite"/>
    </source>
</evidence>
<dbReference type="PANTHER" id="PTHR43289:SF6">
    <property type="entry name" value="SERINE_THREONINE-PROTEIN KINASE NEKL-3"/>
    <property type="match status" value="1"/>
</dbReference>
<dbReference type="Gene3D" id="1.10.510.10">
    <property type="entry name" value="Transferase(Phosphotransferase) domain 1"/>
    <property type="match status" value="1"/>
</dbReference>
<feature type="binding site" evidence="10">
    <location>
        <position position="40"/>
    </location>
    <ligand>
        <name>ATP</name>
        <dbReference type="ChEBI" id="CHEBI:30616"/>
    </ligand>
</feature>
<comment type="catalytic activity">
    <reaction evidence="8">
        <text>L-threonyl-[protein] + ATP = O-phospho-L-threonyl-[protein] + ADP + H(+)</text>
        <dbReference type="Rhea" id="RHEA:46608"/>
        <dbReference type="Rhea" id="RHEA-COMP:11060"/>
        <dbReference type="Rhea" id="RHEA-COMP:11605"/>
        <dbReference type="ChEBI" id="CHEBI:15378"/>
        <dbReference type="ChEBI" id="CHEBI:30013"/>
        <dbReference type="ChEBI" id="CHEBI:30616"/>
        <dbReference type="ChEBI" id="CHEBI:61977"/>
        <dbReference type="ChEBI" id="CHEBI:456216"/>
        <dbReference type="EC" id="2.7.11.1"/>
    </reaction>
</comment>
<evidence type="ECO:0000256" key="4">
    <source>
        <dbReference type="ARBA" id="ARBA00022737"/>
    </source>
</evidence>
<dbReference type="InterPro" id="IPR017441">
    <property type="entry name" value="Protein_kinase_ATP_BS"/>
</dbReference>
<dbReference type="OrthoDB" id="9762169at2"/>
<keyword evidence="12" id="KW-0812">Transmembrane</keyword>
<dbReference type="EMBL" id="SGWQ01000005">
    <property type="protein sequence ID" value="RZS37539.1"/>
    <property type="molecule type" value="Genomic_DNA"/>
</dbReference>
<dbReference type="Gene3D" id="3.30.200.20">
    <property type="entry name" value="Phosphorylase Kinase, domain 1"/>
    <property type="match status" value="1"/>
</dbReference>
<dbReference type="NCBIfam" id="NF033483">
    <property type="entry name" value="PknB_PASTA_kin"/>
    <property type="match status" value="1"/>
</dbReference>
<dbReference type="InterPro" id="IPR005543">
    <property type="entry name" value="PASTA_dom"/>
</dbReference>
<feature type="domain" description="PASTA" evidence="14">
    <location>
        <begin position="579"/>
        <end position="648"/>
    </location>
</feature>
<keyword evidence="6 15" id="KW-0418">Kinase</keyword>
<keyword evidence="5 10" id="KW-0547">Nucleotide-binding</keyword>
<dbReference type="Pfam" id="PF00069">
    <property type="entry name" value="Pkinase"/>
    <property type="match status" value="1"/>
</dbReference>
<keyword evidence="7 10" id="KW-0067">ATP-binding</keyword>
<evidence type="ECO:0000313" key="15">
    <source>
        <dbReference type="EMBL" id="RZS37539.1"/>
    </source>
</evidence>
<keyword evidence="12" id="KW-0472">Membrane</keyword>
<dbReference type="PROSITE" id="PS51178">
    <property type="entry name" value="PASTA"/>
    <property type="match status" value="4"/>
</dbReference>
<feature type="domain" description="PASTA" evidence="14">
    <location>
        <begin position="511"/>
        <end position="576"/>
    </location>
</feature>
<keyword evidence="4" id="KW-0677">Repeat</keyword>
<feature type="domain" description="PASTA" evidence="14">
    <location>
        <begin position="440"/>
        <end position="510"/>
    </location>
</feature>
<reference evidence="15 16" key="1">
    <citation type="submission" date="2019-02" db="EMBL/GenBank/DDBJ databases">
        <title>Genomic Encyclopedia of Type Strains, Phase IV (KMG-IV): sequencing the most valuable type-strain genomes for metagenomic binning, comparative biology and taxonomic classification.</title>
        <authorList>
            <person name="Goeker M."/>
        </authorList>
    </citation>
    <scope>NUCLEOTIDE SEQUENCE [LARGE SCALE GENOMIC DNA]</scope>
    <source>
        <strain evidence="15 16">DSM 101727</strain>
    </source>
</reference>
<evidence type="ECO:0000259" key="14">
    <source>
        <dbReference type="PROSITE" id="PS51178"/>
    </source>
</evidence>
<dbReference type="Proteomes" id="UP000294257">
    <property type="component" value="Unassembled WGS sequence"/>
</dbReference>
<dbReference type="GO" id="GO:0005524">
    <property type="term" value="F:ATP binding"/>
    <property type="evidence" value="ECO:0007669"/>
    <property type="project" value="UniProtKB-UniRule"/>
</dbReference>
<comment type="catalytic activity">
    <reaction evidence="9">
        <text>L-seryl-[protein] + ATP = O-phospho-L-seryl-[protein] + ADP + H(+)</text>
        <dbReference type="Rhea" id="RHEA:17989"/>
        <dbReference type="Rhea" id="RHEA-COMP:9863"/>
        <dbReference type="Rhea" id="RHEA-COMP:11604"/>
        <dbReference type="ChEBI" id="CHEBI:15378"/>
        <dbReference type="ChEBI" id="CHEBI:29999"/>
        <dbReference type="ChEBI" id="CHEBI:30616"/>
        <dbReference type="ChEBI" id="CHEBI:83421"/>
        <dbReference type="ChEBI" id="CHEBI:456216"/>
        <dbReference type="EC" id="2.7.11.1"/>
    </reaction>
</comment>
<organism evidence="15 16">
    <name type="scientific">Herbihabitans rhizosphaerae</name>
    <dbReference type="NCBI Taxonomy" id="1872711"/>
    <lineage>
        <taxon>Bacteria</taxon>
        <taxon>Bacillati</taxon>
        <taxon>Actinomycetota</taxon>
        <taxon>Actinomycetes</taxon>
        <taxon>Pseudonocardiales</taxon>
        <taxon>Pseudonocardiaceae</taxon>
        <taxon>Herbihabitans</taxon>
    </lineage>
</organism>
<dbReference type="GO" id="GO:0004674">
    <property type="term" value="F:protein serine/threonine kinase activity"/>
    <property type="evidence" value="ECO:0007669"/>
    <property type="project" value="UniProtKB-KW"/>
</dbReference>
<keyword evidence="2" id="KW-0723">Serine/threonine-protein kinase</keyword>
<dbReference type="Pfam" id="PF03793">
    <property type="entry name" value="PASTA"/>
    <property type="match status" value="3"/>
</dbReference>
<dbReference type="Gene3D" id="3.30.10.20">
    <property type="match status" value="4"/>
</dbReference>
<keyword evidence="3" id="KW-0808">Transferase</keyword>
<evidence type="ECO:0000256" key="1">
    <source>
        <dbReference type="ARBA" id="ARBA00012513"/>
    </source>
</evidence>
<evidence type="ECO:0000256" key="2">
    <source>
        <dbReference type="ARBA" id="ARBA00022527"/>
    </source>
</evidence>
<dbReference type="FunFam" id="3.30.200.20:FF:000035">
    <property type="entry name" value="Serine/threonine protein kinase Stk1"/>
    <property type="match status" value="1"/>
</dbReference>
<dbReference type="PANTHER" id="PTHR43289">
    <property type="entry name" value="MITOGEN-ACTIVATED PROTEIN KINASE KINASE KINASE 20-RELATED"/>
    <property type="match status" value="1"/>
</dbReference>
<feature type="domain" description="Protein kinase" evidence="13">
    <location>
        <begin position="11"/>
        <end position="274"/>
    </location>
</feature>
<feature type="transmembrane region" description="Helical" evidence="12">
    <location>
        <begin position="333"/>
        <end position="352"/>
    </location>
</feature>
<evidence type="ECO:0000256" key="5">
    <source>
        <dbReference type="ARBA" id="ARBA00022741"/>
    </source>
</evidence>
<dbReference type="AlphaFoldDB" id="A0A4Q7KLM2"/>
<gene>
    <name evidence="15" type="ORF">EV193_10595</name>
</gene>
<evidence type="ECO:0000256" key="9">
    <source>
        <dbReference type="ARBA" id="ARBA00048679"/>
    </source>
</evidence>
<dbReference type="InterPro" id="IPR011009">
    <property type="entry name" value="Kinase-like_dom_sf"/>
</dbReference>
<dbReference type="PROSITE" id="PS00108">
    <property type="entry name" value="PROTEIN_KINASE_ST"/>
    <property type="match status" value="1"/>
</dbReference>
<dbReference type="InterPro" id="IPR000719">
    <property type="entry name" value="Prot_kinase_dom"/>
</dbReference>
<dbReference type="CDD" id="cd14014">
    <property type="entry name" value="STKc_PknB_like"/>
    <property type="match status" value="1"/>
</dbReference>
<keyword evidence="12" id="KW-1133">Transmembrane helix</keyword>
<dbReference type="SMART" id="SM00220">
    <property type="entry name" value="S_TKc"/>
    <property type="match status" value="1"/>
</dbReference>
<evidence type="ECO:0000256" key="10">
    <source>
        <dbReference type="PROSITE-ProRule" id="PRU10141"/>
    </source>
</evidence>
<dbReference type="SMART" id="SM00740">
    <property type="entry name" value="PASTA"/>
    <property type="match status" value="4"/>
</dbReference>
<evidence type="ECO:0000256" key="7">
    <source>
        <dbReference type="ARBA" id="ARBA00022840"/>
    </source>
</evidence>
<keyword evidence="16" id="KW-1185">Reference proteome</keyword>
<feature type="region of interest" description="Disordered" evidence="11">
    <location>
        <begin position="298"/>
        <end position="324"/>
    </location>
</feature>
<proteinExistence type="predicted"/>
<dbReference type="InterPro" id="IPR008271">
    <property type="entry name" value="Ser/Thr_kinase_AS"/>
</dbReference>
<evidence type="ECO:0000256" key="8">
    <source>
        <dbReference type="ARBA" id="ARBA00047899"/>
    </source>
</evidence>